<accession>A0ABS2FJ06</accession>
<sequence length="112" mass="13105">MKLFTIQDLIFNKEDFLDDINEFEDLLPIIEELQNELTYEEIECVGENDCCGKSNKNYIVEIQGFLNQEDEFITKKEIEENPGLANGQVMDLFVIRLYKCVSCGKWIIDILE</sequence>
<dbReference type="RefSeq" id="WP_133015730.1">
    <property type="nucleotide sequence ID" value="NZ_JACJLL010000106.1"/>
</dbReference>
<reference evidence="1 2" key="1">
    <citation type="journal article" date="2021" name="Sci. Rep.">
        <title>The distribution of antibiotic resistance genes in chicken gut microbiota commensals.</title>
        <authorList>
            <person name="Juricova H."/>
            <person name="Matiasovicova J."/>
            <person name="Kubasova T."/>
            <person name="Cejkova D."/>
            <person name="Rychlik I."/>
        </authorList>
    </citation>
    <scope>NUCLEOTIDE SEQUENCE [LARGE SCALE GENOMIC DNA]</scope>
    <source>
        <strain evidence="1 2">An435</strain>
    </source>
</reference>
<proteinExistence type="predicted"/>
<evidence type="ECO:0000313" key="2">
    <source>
        <dbReference type="Proteomes" id="UP000767334"/>
    </source>
</evidence>
<keyword evidence="2" id="KW-1185">Reference proteome</keyword>
<evidence type="ECO:0000313" key="1">
    <source>
        <dbReference type="EMBL" id="MBM6820349.1"/>
    </source>
</evidence>
<organism evidence="1 2">
    <name type="scientific">Clostridium saudiense</name>
    <dbReference type="NCBI Taxonomy" id="1414720"/>
    <lineage>
        <taxon>Bacteria</taxon>
        <taxon>Bacillati</taxon>
        <taxon>Bacillota</taxon>
        <taxon>Clostridia</taxon>
        <taxon>Eubacteriales</taxon>
        <taxon>Clostridiaceae</taxon>
        <taxon>Clostridium</taxon>
    </lineage>
</organism>
<dbReference type="Proteomes" id="UP000767334">
    <property type="component" value="Unassembled WGS sequence"/>
</dbReference>
<name>A0ABS2FJ06_9CLOT</name>
<gene>
    <name evidence="1" type="ORF">H6A19_13580</name>
</gene>
<comment type="caution">
    <text evidence="1">The sequence shown here is derived from an EMBL/GenBank/DDBJ whole genome shotgun (WGS) entry which is preliminary data.</text>
</comment>
<protein>
    <submittedName>
        <fullName evidence="1">Uncharacterized protein</fullName>
    </submittedName>
</protein>
<dbReference type="EMBL" id="JACJLL010000106">
    <property type="protein sequence ID" value="MBM6820349.1"/>
    <property type="molecule type" value="Genomic_DNA"/>
</dbReference>